<keyword evidence="2" id="KW-1185">Reference proteome</keyword>
<accession>A0A2L2BNB9</accession>
<dbReference type="Gene3D" id="3.90.1480.20">
    <property type="entry name" value="Glycosyl transferase family 29"/>
    <property type="match status" value="1"/>
</dbReference>
<evidence type="ECO:0000313" key="1">
    <source>
        <dbReference type="EMBL" id="AVG23166.1"/>
    </source>
</evidence>
<dbReference type="KEGG" id="psai:C3B54_11162"/>
<dbReference type="GO" id="GO:0016757">
    <property type="term" value="F:glycosyltransferase activity"/>
    <property type="evidence" value="ECO:0007669"/>
    <property type="project" value="UniProtKB-KW"/>
</dbReference>
<keyword evidence="1" id="KW-0808">Transferase</keyword>
<proteinExistence type="predicted"/>
<dbReference type="EMBL" id="CP026923">
    <property type="protein sequence ID" value="AVG23166.1"/>
    <property type="molecule type" value="Genomic_DNA"/>
</dbReference>
<name>A0A2L2BNB9_9MICO</name>
<reference evidence="1 2" key="1">
    <citation type="submission" date="2018-02" db="EMBL/GenBank/DDBJ databases">
        <title>Complete genome of the streamlined marine actinobacterium Pontimonas salivibrio CL-TW6 adapted to coastal planktonic lifestype.</title>
        <authorList>
            <person name="Cho B.C."/>
            <person name="Hardies S.C."/>
            <person name="Jang G.I."/>
            <person name="Hwang C.Y."/>
        </authorList>
    </citation>
    <scope>NUCLEOTIDE SEQUENCE [LARGE SCALE GENOMIC DNA]</scope>
    <source>
        <strain evidence="1 2">CL-TW6</strain>
    </source>
</reference>
<evidence type="ECO:0000313" key="2">
    <source>
        <dbReference type="Proteomes" id="UP000243077"/>
    </source>
</evidence>
<gene>
    <name evidence="1" type="ORF">C3B54_11162</name>
</gene>
<organism evidence="1 2">
    <name type="scientific">Pontimonas salivibrio</name>
    <dbReference type="NCBI Taxonomy" id="1159327"/>
    <lineage>
        <taxon>Bacteria</taxon>
        <taxon>Bacillati</taxon>
        <taxon>Actinomycetota</taxon>
        <taxon>Actinomycetes</taxon>
        <taxon>Micrococcales</taxon>
        <taxon>Microbacteriaceae</taxon>
        <taxon>Pontimonas</taxon>
    </lineage>
</organism>
<sequence length="193" mass="21344">MVKPFPWTEKTISLVGNASSVWQGQFGEQIDRAECVIRINQGAFIELRPQSTGVRTDVLLMSLSGYAWDKAWMYSRGRMRAGTVVAMTPKARTFFGIDLKHLIPVYPVEWHRELHELLGARPSTGAMAVDLLRRTVADVSQISVYGFDFWGSPTTYTGIIKAAPHDPVAEEEFVRSAVAPGRVFQVATGGDDG</sequence>
<dbReference type="AlphaFoldDB" id="A0A2L2BNB9"/>
<dbReference type="OrthoDB" id="4814794at2"/>
<keyword evidence="1" id="KW-0328">Glycosyltransferase</keyword>
<dbReference type="RefSeq" id="WP_104912820.1">
    <property type="nucleotide sequence ID" value="NZ_CP026923.1"/>
</dbReference>
<dbReference type="Proteomes" id="UP000243077">
    <property type="component" value="Chromosome"/>
</dbReference>
<protein>
    <submittedName>
        <fullName evidence="1">Sialyltransferase</fullName>
    </submittedName>
</protein>
<dbReference type="InterPro" id="IPR038578">
    <property type="entry name" value="GT29-like_sf"/>
</dbReference>